<reference evidence="2 3" key="1">
    <citation type="submission" date="2013-10" db="EMBL/GenBank/DDBJ databases">
        <authorList>
            <person name="Wang G."/>
            <person name="Zhuang W."/>
        </authorList>
    </citation>
    <scope>NUCLEOTIDE SEQUENCE [LARGE SCALE GENOMIC DNA]</scope>
    <source>
        <strain evidence="2 3">DSM 20118</strain>
    </source>
</reference>
<comment type="caution">
    <text evidence="2">The sequence shown here is derived from an EMBL/GenBank/DDBJ whole genome shotgun (WGS) entry which is preliminary data.</text>
</comment>
<feature type="region of interest" description="Disordered" evidence="1">
    <location>
        <begin position="23"/>
        <end position="54"/>
    </location>
</feature>
<sequence>MVMGLLGSVRVVVGRDGVKRSAECGARAGPARDDRRGSVVHRRPLGRRPLDDRPASAIVRGPVHRASGRLNIVQAT</sequence>
<name>A0A0A0B9N2_9CELL</name>
<dbReference type="STRING" id="1408250.Q760_13065"/>
<dbReference type="Proteomes" id="UP000029833">
    <property type="component" value="Unassembled WGS sequence"/>
</dbReference>
<dbReference type="EMBL" id="AXNT01000045">
    <property type="protein sequence ID" value="KGM02509.1"/>
    <property type="molecule type" value="Genomic_DNA"/>
</dbReference>
<evidence type="ECO:0000256" key="1">
    <source>
        <dbReference type="SAM" id="MobiDB-lite"/>
    </source>
</evidence>
<dbReference type="AlphaFoldDB" id="A0A0A0B9N2"/>
<evidence type="ECO:0000313" key="3">
    <source>
        <dbReference type="Proteomes" id="UP000029833"/>
    </source>
</evidence>
<protein>
    <submittedName>
        <fullName evidence="2">Uncharacterized protein</fullName>
    </submittedName>
</protein>
<gene>
    <name evidence="2" type="ORF">Q760_13065</name>
</gene>
<proteinExistence type="predicted"/>
<accession>A0A0A0B9N2</accession>
<evidence type="ECO:0000313" key="2">
    <source>
        <dbReference type="EMBL" id="KGM02509.1"/>
    </source>
</evidence>
<keyword evidence="3" id="KW-1185">Reference proteome</keyword>
<organism evidence="2 3">
    <name type="scientific">Cellulomonas cellasea DSM 20118</name>
    <dbReference type="NCBI Taxonomy" id="1408250"/>
    <lineage>
        <taxon>Bacteria</taxon>
        <taxon>Bacillati</taxon>
        <taxon>Actinomycetota</taxon>
        <taxon>Actinomycetes</taxon>
        <taxon>Micrococcales</taxon>
        <taxon>Cellulomonadaceae</taxon>
        <taxon>Cellulomonas</taxon>
    </lineage>
</organism>